<dbReference type="Pfam" id="PF13191">
    <property type="entry name" value="AAA_16"/>
    <property type="match status" value="1"/>
</dbReference>
<name>A0A9D7E9T5_9PROT</name>
<dbReference type="EMBL" id="JADJEV010000005">
    <property type="protein sequence ID" value="MBK6975455.1"/>
    <property type="molecule type" value="Genomic_DNA"/>
</dbReference>
<feature type="transmembrane region" description="Helical" evidence="2">
    <location>
        <begin position="61"/>
        <end position="82"/>
    </location>
</feature>
<keyword evidence="4" id="KW-0547">Nucleotide-binding</keyword>
<evidence type="ECO:0000313" key="4">
    <source>
        <dbReference type="EMBL" id="MBK6975455.1"/>
    </source>
</evidence>
<feature type="transmembrane region" description="Helical" evidence="2">
    <location>
        <begin position="138"/>
        <end position="155"/>
    </location>
</feature>
<evidence type="ECO:0000256" key="1">
    <source>
        <dbReference type="SAM" id="MobiDB-lite"/>
    </source>
</evidence>
<dbReference type="AlphaFoldDB" id="A0A9D7E9T5"/>
<dbReference type="InterPro" id="IPR027417">
    <property type="entry name" value="P-loop_NTPase"/>
</dbReference>
<gene>
    <name evidence="4" type="ORF">IPH26_21725</name>
</gene>
<feature type="transmembrane region" description="Helical" evidence="2">
    <location>
        <begin position="161"/>
        <end position="179"/>
    </location>
</feature>
<accession>A0A9D7E9T5</accession>
<evidence type="ECO:0000259" key="3">
    <source>
        <dbReference type="Pfam" id="PF13191"/>
    </source>
</evidence>
<keyword evidence="4" id="KW-0067">ATP-binding</keyword>
<dbReference type="Proteomes" id="UP000807785">
    <property type="component" value="Unassembled WGS sequence"/>
</dbReference>
<feature type="region of interest" description="Disordered" evidence="1">
    <location>
        <begin position="402"/>
        <end position="432"/>
    </location>
</feature>
<comment type="caution">
    <text evidence="4">The sequence shown here is derived from an EMBL/GenBank/DDBJ whole genome shotgun (WGS) entry which is preliminary data.</text>
</comment>
<proteinExistence type="predicted"/>
<sequence length="502" mass="55262">MPSRAKHAFRPRDFLGFLVGPAIFAMLAMVVVQELLGATTTWLVIQIARDIAEEHVSASGFVWIIVVQTVSYLAGAASWIFSERAGFGAYGRYMLHFARQNRFRTAVLGDAGAREKTEPFLTSETFHICFDLMNDLQFYLRLFFNLAFNGLVLGVEIDAGLPLAFAVAFVILATLQWFLRKPLANAFLHNQRMTNRMTARTYNAWDNIFTGNHYNFALWHRDFRQRLTAALAAQIRAILAREGWSAISGVIALVLVLTTTAWVAVQDAGNTALLIGLAATLPRQIEMTLDMHQLTTGFNDLVAVWVRIKGVCEHFHPQSDAGFVDRIAFGHIVLKHGEREQLCHSLAEAVGGVLSARTGLVAVRGGNGVGKSTLLAALKNVLRGKAYYWPTQDRLAFQFNAQSGPVSTAPSPGSSRDSGEDQEAEDAGELSAAEEAALKQGYSSGERQLQVLREIVAGTDYPVYLLDEWDANLDPANRKAASRLVAKLAERARVVEISHRDG</sequence>
<dbReference type="GO" id="GO:0005524">
    <property type="term" value="F:ATP binding"/>
    <property type="evidence" value="ECO:0007669"/>
    <property type="project" value="UniProtKB-KW"/>
</dbReference>
<evidence type="ECO:0000256" key="2">
    <source>
        <dbReference type="SAM" id="Phobius"/>
    </source>
</evidence>
<keyword evidence="2" id="KW-0812">Transmembrane</keyword>
<organism evidence="4 5">
    <name type="scientific">Candidatus Methylophosphatis roskildensis</name>
    <dbReference type="NCBI Taxonomy" id="2899263"/>
    <lineage>
        <taxon>Bacteria</taxon>
        <taxon>Pseudomonadati</taxon>
        <taxon>Pseudomonadota</taxon>
        <taxon>Betaproteobacteria</taxon>
        <taxon>Nitrosomonadales</taxon>
        <taxon>Sterolibacteriaceae</taxon>
        <taxon>Candidatus Methylophosphatis</taxon>
    </lineage>
</organism>
<keyword evidence="2" id="KW-0472">Membrane</keyword>
<dbReference type="InterPro" id="IPR041664">
    <property type="entry name" value="AAA_16"/>
</dbReference>
<dbReference type="Gene3D" id="3.40.50.300">
    <property type="entry name" value="P-loop containing nucleotide triphosphate hydrolases"/>
    <property type="match status" value="1"/>
</dbReference>
<evidence type="ECO:0000313" key="5">
    <source>
        <dbReference type="Proteomes" id="UP000807785"/>
    </source>
</evidence>
<feature type="transmembrane region" description="Helical" evidence="2">
    <location>
        <begin position="244"/>
        <end position="265"/>
    </location>
</feature>
<feature type="compositionally biased region" description="Polar residues" evidence="1">
    <location>
        <begin position="402"/>
        <end position="416"/>
    </location>
</feature>
<keyword evidence="2" id="KW-1133">Transmembrane helix</keyword>
<feature type="domain" description="Orc1-like AAA ATPase" evidence="3">
    <location>
        <begin position="339"/>
        <end position="491"/>
    </location>
</feature>
<dbReference type="CDD" id="cd00267">
    <property type="entry name" value="ABC_ATPase"/>
    <property type="match status" value="1"/>
</dbReference>
<protein>
    <submittedName>
        <fullName evidence="4">ABC transporter ATP-binding protein</fullName>
    </submittedName>
</protein>
<reference evidence="4" key="1">
    <citation type="submission" date="2020-10" db="EMBL/GenBank/DDBJ databases">
        <title>Connecting structure to function with the recovery of over 1000 high-quality activated sludge metagenome-assembled genomes encoding full-length rRNA genes using long-read sequencing.</title>
        <authorList>
            <person name="Singleton C.M."/>
            <person name="Petriglieri F."/>
            <person name="Kristensen J.M."/>
            <person name="Kirkegaard R.H."/>
            <person name="Michaelsen T.Y."/>
            <person name="Andersen M.H."/>
            <person name="Karst S.M."/>
            <person name="Dueholm M.S."/>
            <person name="Nielsen P.H."/>
            <person name="Albertsen M."/>
        </authorList>
    </citation>
    <scope>NUCLEOTIDE SEQUENCE</scope>
    <source>
        <strain evidence="4">Bjer_18-Q3-R1-45_BAT3C.347</strain>
    </source>
</reference>
<dbReference type="SUPFAM" id="SSF52540">
    <property type="entry name" value="P-loop containing nucleoside triphosphate hydrolases"/>
    <property type="match status" value="1"/>
</dbReference>